<gene>
    <name evidence="1" type="ORF">SAMN05216366_10153</name>
</gene>
<proteinExistence type="predicted"/>
<dbReference type="OrthoDB" id="1911268at2"/>
<evidence type="ECO:0000313" key="2">
    <source>
        <dbReference type="Proteomes" id="UP000182412"/>
    </source>
</evidence>
<dbReference type="AlphaFoldDB" id="A0A1H0M7J1"/>
<dbReference type="EMBL" id="FNJQ01000001">
    <property type="protein sequence ID" value="SDO76327.1"/>
    <property type="molecule type" value="Genomic_DNA"/>
</dbReference>
<dbReference type="Proteomes" id="UP000182412">
    <property type="component" value="Unassembled WGS sequence"/>
</dbReference>
<evidence type="ECO:0000313" key="1">
    <source>
        <dbReference type="EMBL" id="SDO76327.1"/>
    </source>
</evidence>
<sequence length="313" mass="37304">MKVLIIANKRNYTAELFVDTEIDLSYAYKKCNFLGKIIKRLWHACSLPKFEWFYDFTKKNIADYDLIIVFECTYPLDIIKYIVKERKKNAKIVYWLWNSVDKQRNTLTYNGRKDVEKLLNVNYPDFFVSSFDLDDCRKYGIKYNNQVLRMYDMPSSNDISRDVFFCGLNKNRLQALLDIGKELKKNNITYEFIVVDDACKSDDENILIKKNEIEYIDLLQKEWGSKCILEIVQEGQSGLTWRSVEAMFYKKKLITNNENIVNEKFYNSNNIFIINIDSYATLNEFLNSPYENIENDKIEKYTVDGWIENFMRL</sequence>
<organism evidence="1 2">
    <name type="scientific">Selenomonas ruminantium</name>
    <dbReference type="NCBI Taxonomy" id="971"/>
    <lineage>
        <taxon>Bacteria</taxon>
        <taxon>Bacillati</taxon>
        <taxon>Bacillota</taxon>
        <taxon>Negativicutes</taxon>
        <taxon>Selenomonadales</taxon>
        <taxon>Selenomonadaceae</taxon>
        <taxon>Selenomonas</taxon>
    </lineage>
</organism>
<accession>A0A1H0M7J1</accession>
<dbReference type="RefSeq" id="WP_074570566.1">
    <property type="nucleotide sequence ID" value="NZ_FNJQ01000001.1"/>
</dbReference>
<protein>
    <submittedName>
        <fullName evidence="1">Uncharacterized protein</fullName>
    </submittedName>
</protein>
<reference evidence="1 2" key="1">
    <citation type="submission" date="2016-10" db="EMBL/GenBank/DDBJ databases">
        <authorList>
            <person name="de Groot N.N."/>
        </authorList>
    </citation>
    <scope>NUCLEOTIDE SEQUENCE [LARGE SCALE GENOMIC DNA]</scope>
    <source>
        <strain evidence="1 2">S137</strain>
    </source>
</reference>
<name>A0A1H0M7J1_SELRU</name>